<dbReference type="Pfam" id="PF07963">
    <property type="entry name" value="N_methyl"/>
    <property type="match status" value="1"/>
</dbReference>
<dbReference type="STRING" id="1802200.A2812_02500"/>
<dbReference type="SUPFAM" id="SSF54523">
    <property type="entry name" value="Pili subunits"/>
    <property type="match status" value="1"/>
</dbReference>
<dbReference type="InterPro" id="IPR045584">
    <property type="entry name" value="Pilin-like"/>
</dbReference>
<reference evidence="2 3" key="1">
    <citation type="journal article" date="2016" name="Nat. Commun.">
        <title>Thousands of microbial genomes shed light on interconnected biogeochemical processes in an aquifer system.</title>
        <authorList>
            <person name="Anantharaman K."/>
            <person name="Brown C.T."/>
            <person name="Hug L.A."/>
            <person name="Sharon I."/>
            <person name="Castelle C.J."/>
            <person name="Probst A.J."/>
            <person name="Thomas B.C."/>
            <person name="Singh A."/>
            <person name="Wilkins M.J."/>
            <person name="Karaoz U."/>
            <person name="Brodie E.L."/>
            <person name="Williams K.H."/>
            <person name="Hubbard S.S."/>
            <person name="Banfield J.F."/>
        </authorList>
    </citation>
    <scope>NUCLEOTIDE SEQUENCE [LARGE SCALE GENOMIC DNA]</scope>
</reference>
<dbReference type="InterPro" id="IPR012902">
    <property type="entry name" value="N_methyl_site"/>
</dbReference>
<keyword evidence="1" id="KW-0472">Membrane</keyword>
<accession>A0A1G2HRM0</accession>
<evidence type="ECO:0000313" key="2">
    <source>
        <dbReference type="EMBL" id="OGZ64891.1"/>
    </source>
</evidence>
<organism evidence="2 3">
    <name type="scientific">Candidatus Staskawiczbacteria bacterium RIFCSPHIGHO2_01_FULL_36_16</name>
    <dbReference type="NCBI Taxonomy" id="1802200"/>
    <lineage>
        <taxon>Bacteria</taxon>
        <taxon>Candidatus Staskawicziibacteriota</taxon>
    </lineage>
</organism>
<dbReference type="Proteomes" id="UP000177190">
    <property type="component" value="Unassembled WGS sequence"/>
</dbReference>
<dbReference type="EMBL" id="MHOM01000018">
    <property type="protein sequence ID" value="OGZ64891.1"/>
    <property type="molecule type" value="Genomic_DNA"/>
</dbReference>
<dbReference type="Gene3D" id="3.30.700.10">
    <property type="entry name" value="Glycoprotein, Type 4 Pilin"/>
    <property type="match status" value="1"/>
</dbReference>
<proteinExistence type="predicted"/>
<comment type="caution">
    <text evidence="2">The sequence shown here is derived from an EMBL/GenBank/DDBJ whole genome shotgun (WGS) entry which is preliminary data.</text>
</comment>
<name>A0A1G2HRM0_9BACT</name>
<keyword evidence="1" id="KW-0812">Transmembrane</keyword>
<evidence type="ECO:0008006" key="4">
    <source>
        <dbReference type="Google" id="ProtNLM"/>
    </source>
</evidence>
<sequence>MQKKSLFFLQFKKRLNRKAGGFTLVEIIVVVTIIIILFSIILFIVSQYVNRSKDSNIEGNLVILIPSGEAYYTGHGNNSYEGFCDSSVVENAFLQISSESDPLCEVNEFGDQWAACAKLFVNKEKAFCVDSRGVKEEMDVALCNEETSLTQCPQL</sequence>
<keyword evidence="1" id="KW-1133">Transmembrane helix</keyword>
<protein>
    <recommendedName>
        <fullName evidence="4">Type II secretion system protein GspG C-terminal domain-containing protein</fullName>
    </recommendedName>
</protein>
<gene>
    <name evidence="2" type="ORF">A2812_02500</name>
</gene>
<evidence type="ECO:0000256" key="1">
    <source>
        <dbReference type="SAM" id="Phobius"/>
    </source>
</evidence>
<feature type="transmembrane region" description="Helical" evidence="1">
    <location>
        <begin position="21"/>
        <end position="45"/>
    </location>
</feature>
<dbReference type="PROSITE" id="PS00409">
    <property type="entry name" value="PROKAR_NTER_METHYL"/>
    <property type="match status" value="1"/>
</dbReference>
<dbReference type="AlphaFoldDB" id="A0A1G2HRM0"/>
<evidence type="ECO:0000313" key="3">
    <source>
        <dbReference type="Proteomes" id="UP000177190"/>
    </source>
</evidence>